<name>A0A8B9Z9Q7_9AVES</name>
<protein>
    <submittedName>
        <fullName evidence="1">Uncharacterized protein</fullName>
    </submittedName>
</protein>
<keyword evidence="2" id="KW-1185">Reference proteome</keyword>
<evidence type="ECO:0000313" key="2">
    <source>
        <dbReference type="Proteomes" id="UP000694555"/>
    </source>
</evidence>
<organism evidence="1 2">
    <name type="scientific">Buteo japonicus</name>
    <dbReference type="NCBI Taxonomy" id="224669"/>
    <lineage>
        <taxon>Eukaryota</taxon>
        <taxon>Metazoa</taxon>
        <taxon>Chordata</taxon>
        <taxon>Craniata</taxon>
        <taxon>Vertebrata</taxon>
        <taxon>Euteleostomi</taxon>
        <taxon>Archelosauria</taxon>
        <taxon>Archosauria</taxon>
        <taxon>Dinosauria</taxon>
        <taxon>Saurischia</taxon>
        <taxon>Theropoda</taxon>
        <taxon>Coelurosauria</taxon>
        <taxon>Aves</taxon>
        <taxon>Neognathae</taxon>
        <taxon>Neoaves</taxon>
        <taxon>Telluraves</taxon>
        <taxon>Accipitrimorphae</taxon>
        <taxon>Accipitriformes</taxon>
        <taxon>Accipitridae</taxon>
        <taxon>Accipitrinae</taxon>
        <taxon>Buteo</taxon>
    </lineage>
</organism>
<sequence>PWGKGRCSIPTLQQALQPSLLASVGNVCPQSCFPAGVASSVHAFRIVEDVRLRAEADSGGSWEDPVAQLAAQSAGGLRQILSLPGRCFQGVGNTFPAPHVCLDTDSCGAGLWASWAPQVFFPTASHLYEKVTFSTPHRKYCLERGFWRILWRFLPSAKGLGASKA</sequence>
<dbReference type="Ensembl" id="ENSBJAT00000004975.1">
    <property type="protein sequence ID" value="ENSBJAP00000004834.1"/>
    <property type="gene ID" value="ENSBJAG00000003490.1"/>
</dbReference>
<proteinExistence type="predicted"/>
<dbReference type="Proteomes" id="UP000694555">
    <property type="component" value="Unplaced"/>
</dbReference>
<reference evidence="1" key="2">
    <citation type="submission" date="2025-09" db="UniProtKB">
        <authorList>
            <consortium name="Ensembl"/>
        </authorList>
    </citation>
    <scope>IDENTIFICATION</scope>
</reference>
<dbReference type="AlphaFoldDB" id="A0A8B9Z9Q7"/>
<evidence type="ECO:0000313" key="1">
    <source>
        <dbReference type="Ensembl" id="ENSBJAP00000004834.1"/>
    </source>
</evidence>
<accession>A0A8B9Z9Q7</accession>
<reference evidence="1" key="1">
    <citation type="submission" date="2025-08" db="UniProtKB">
        <authorList>
            <consortium name="Ensembl"/>
        </authorList>
    </citation>
    <scope>IDENTIFICATION</scope>
</reference>